<organism evidence="9 10">
    <name type="scientific">Candida dubliniensis (strain CD36 / ATCC MYA-646 / CBS 7987 / NCPF 3949 / NRRL Y-17841)</name>
    <name type="common">Yeast</name>
    <dbReference type="NCBI Taxonomy" id="573826"/>
    <lineage>
        <taxon>Eukaryota</taxon>
        <taxon>Fungi</taxon>
        <taxon>Dikarya</taxon>
        <taxon>Ascomycota</taxon>
        <taxon>Saccharomycotina</taxon>
        <taxon>Pichiomycetes</taxon>
        <taxon>Debaryomycetaceae</taxon>
        <taxon>Candida/Lodderomyces clade</taxon>
        <taxon>Candida</taxon>
    </lineage>
</organism>
<evidence type="ECO:0000259" key="7">
    <source>
        <dbReference type="SMART" id="SM00014"/>
    </source>
</evidence>
<dbReference type="Proteomes" id="UP000002605">
    <property type="component" value="Chromosome 5"/>
</dbReference>
<feature type="transmembrane region" description="Helical" evidence="6">
    <location>
        <begin position="196"/>
        <end position="214"/>
    </location>
</feature>
<dbReference type="KEGG" id="cdu:CD36_51090"/>
<feature type="transmembrane region" description="Helical" evidence="6">
    <location>
        <begin position="58"/>
        <end position="81"/>
    </location>
</feature>
<dbReference type="GO" id="GO:0070916">
    <property type="term" value="C:inositol phosphoceramide synthase complex"/>
    <property type="evidence" value="ECO:0007669"/>
    <property type="project" value="TreeGrafter"/>
</dbReference>
<dbReference type="GO" id="GO:0016020">
    <property type="term" value="C:membrane"/>
    <property type="evidence" value="ECO:0007669"/>
    <property type="project" value="UniProtKB-SubCell"/>
</dbReference>
<dbReference type="eggNOG" id="ENOG502QPQM">
    <property type="taxonomic scope" value="Eukaryota"/>
</dbReference>
<keyword evidence="10" id="KW-1185">Reference proteome</keyword>
<feature type="transmembrane region" description="Helical" evidence="6">
    <location>
        <begin position="163"/>
        <end position="184"/>
    </location>
</feature>
<dbReference type="InterPro" id="IPR052185">
    <property type="entry name" value="IPC_Synthase-Related"/>
</dbReference>
<feature type="domain" description="Phosphatidic acid phosphatase type 2/haloperoxidase" evidence="7">
    <location>
        <begin position="190"/>
        <end position="327"/>
    </location>
</feature>
<keyword evidence="4 6" id="KW-0472">Membrane</keyword>
<dbReference type="CDD" id="cd03386">
    <property type="entry name" value="PAP2_Aur1_like"/>
    <property type="match status" value="1"/>
</dbReference>
<evidence type="ECO:0000256" key="3">
    <source>
        <dbReference type="ARBA" id="ARBA00022989"/>
    </source>
</evidence>
<dbReference type="VEuPathDB" id="FungiDB:CD36_51090"/>
<evidence type="ECO:0000313" key="8">
    <source>
        <dbReference type="CGD" id="CAL0000169996"/>
    </source>
</evidence>
<evidence type="ECO:0000256" key="6">
    <source>
        <dbReference type="SAM" id="Phobius"/>
    </source>
</evidence>
<evidence type="ECO:0000256" key="5">
    <source>
        <dbReference type="SAM" id="MobiDB-lite"/>
    </source>
</evidence>
<gene>
    <name evidence="9" type="primary">IPC1</name>
    <name evidence="8" type="ordered locus">Cd36_51090</name>
    <name evidence="9" type="ORF">CD36_51090</name>
</gene>
<keyword evidence="2 6" id="KW-0812">Transmembrane</keyword>
<feature type="region of interest" description="Disordered" evidence="5">
    <location>
        <begin position="385"/>
        <end position="476"/>
    </location>
</feature>
<dbReference type="InterPro" id="IPR026841">
    <property type="entry name" value="Aur1/Ipt1"/>
</dbReference>
<dbReference type="PANTHER" id="PTHR31310:SF11">
    <property type="entry name" value="INOSITOL PHOSPHORYLCERAMIDE SYNTHASE CATALYTIC SUBUNIT AUR1"/>
    <property type="match status" value="1"/>
</dbReference>
<dbReference type="HOGENOM" id="CLU_030747_2_0_1"/>
<sequence length="476" mass="54052">MASAILRSRIIQKPYQLFHYYFLSEKAPGSTVSDLNFDTNIQTSLRKLKHHHWTVGEIFHYGFLISILFFVFVVFPASFLIKLPIILAFATCFLIPLTSQFFLPALPVFTWLALYFTCAKIPQEWKPAITVKVLPAMETILYGDNLSNVLATITTGVLDILAWLPYGIIHFSFPFVLAAIIFLFGPPTSLRSFGFAFGYMNLFGVLIQMVFPAAPPWYKNLHGLEPANYSMHGSPGGLGRIDKLLGIDMYTTGFSNSSIIFGAFPSLHSGCCIMEMLFLCWLFPRFKFVWVTYASWLWWSTMYLTHHYFVDLIGGAMLSLTVFEFTKYKYLPKNKEGNFCRWSYTEIEKIDIQEIDPLSYNYIPVNNDDNNNNDIENRLYTRVYQESQVSPPSRASTPEAFEMSNFSRSRQSSKTQVALSNLTNNDQVSGINVEDEEEEGDEISSSTPSVFEDEPQGSTYAASSATSVDDLDSKRS</sequence>
<dbReference type="GO" id="GO:0030148">
    <property type="term" value="P:sphingolipid biosynthetic process"/>
    <property type="evidence" value="ECO:0007669"/>
    <property type="project" value="TreeGrafter"/>
</dbReference>
<dbReference type="GeneID" id="8048039"/>
<feature type="compositionally biased region" description="Polar residues" evidence="5">
    <location>
        <begin position="456"/>
        <end position="467"/>
    </location>
</feature>
<name>B9WH50_CANDC</name>
<keyword evidence="3 6" id="KW-1133">Transmembrane helix</keyword>
<dbReference type="Pfam" id="PF14378">
    <property type="entry name" value="PAP2_3"/>
    <property type="match status" value="1"/>
</dbReference>
<evidence type="ECO:0000256" key="2">
    <source>
        <dbReference type="ARBA" id="ARBA00022692"/>
    </source>
</evidence>
<evidence type="ECO:0000256" key="1">
    <source>
        <dbReference type="ARBA" id="ARBA00004141"/>
    </source>
</evidence>
<comment type="subcellular location">
    <subcellularLocation>
        <location evidence="1">Membrane</location>
        <topology evidence="1">Multi-pass membrane protein</topology>
    </subcellularLocation>
</comment>
<feature type="transmembrane region" description="Helical" evidence="6">
    <location>
        <begin position="276"/>
        <end position="299"/>
    </location>
</feature>
<dbReference type="OrthoDB" id="5784at2759"/>
<reference evidence="9 10" key="1">
    <citation type="journal article" date="2009" name="Genome Res.">
        <title>Comparative genomics of the fungal pathogens Candida dubliniensis and Candida albicans.</title>
        <authorList>
            <person name="Jackson A.P."/>
            <person name="Gamble J.A."/>
            <person name="Yeomans T."/>
            <person name="Moran G.P."/>
            <person name="Saunders D."/>
            <person name="Harris D."/>
            <person name="Aslett M."/>
            <person name="Barrell J.F."/>
            <person name="Butler G."/>
            <person name="Citiulo F."/>
            <person name="Coleman D.C."/>
            <person name="de Groot P.W.J."/>
            <person name="Goodwin T.J."/>
            <person name="Quail M.A."/>
            <person name="McQuillan J."/>
            <person name="Munro C.A."/>
            <person name="Pain A."/>
            <person name="Poulter R.T."/>
            <person name="Rajandream M.A."/>
            <person name="Renauld H."/>
            <person name="Spiering M.J."/>
            <person name="Tivey A."/>
            <person name="Gow N.A.R."/>
            <person name="Barrell B."/>
            <person name="Sullivan D.J."/>
            <person name="Berriman M."/>
        </authorList>
    </citation>
    <scope>NUCLEOTIDE SEQUENCE [LARGE SCALE GENOMIC DNA]</scope>
    <source>
        <strain evidence="10">CD36 / ATCC MYA-646 / CBS 7987 / NCPF 3949 / NRRL Y-17841</strain>
    </source>
</reference>
<feature type="compositionally biased region" description="Polar residues" evidence="5">
    <location>
        <begin position="404"/>
        <end position="427"/>
    </location>
</feature>
<dbReference type="RefSeq" id="XP_002420413.1">
    <property type="nucleotide sequence ID" value="XM_002420368.1"/>
</dbReference>
<feature type="compositionally biased region" description="Acidic residues" evidence="5">
    <location>
        <begin position="433"/>
        <end position="442"/>
    </location>
</feature>
<dbReference type="GO" id="GO:0006676">
    <property type="term" value="P:mannosyl diphosphorylinositol ceramide metabolic process"/>
    <property type="evidence" value="ECO:0007669"/>
    <property type="project" value="TreeGrafter"/>
</dbReference>
<dbReference type="PANTHER" id="PTHR31310">
    <property type="match status" value="1"/>
</dbReference>
<evidence type="ECO:0000256" key="4">
    <source>
        <dbReference type="ARBA" id="ARBA00023136"/>
    </source>
</evidence>
<accession>B9WH50</accession>
<dbReference type="FunFam" id="1.20.144.10:FF:000027">
    <property type="entry name" value="Inositol phosphorylceramide synthase"/>
    <property type="match status" value="1"/>
</dbReference>
<dbReference type="AlphaFoldDB" id="B9WH50"/>
<protein>
    <submittedName>
        <fullName evidence="9">Inositolphosphorylceramide synthase, putative</fullName>
    </submittedName>
</protein>
<dbReference type="InterPro" id="IPR000326">
    <property type="entry name" value="PAP2/HPO"/>
</dbReference>
<proteinExistence type="predicted"/>
<evidence type="ECO:0000313" key="10">
    <source>
        <dbReference type="Proteomes" id="UP000002605"/>
    </source>
</evidence>
<evidence type="ECO:0000313" key="9">
    <source>
        <dbReference type="EMBL" id="CAX41491.1"/>
    </source>
</evidence>
<dbReference type="CGD" id="CAL0000169996">
    <property type="gene designation" value="Cd36_51090"/>
</dbReference>
<dbReference type="EMBL" id="FM992692">
    <property type="protein sequence ID" value="CAX41491.1"/>
    <property type="molecule type" value="Genomic_DNA"/>
</dbReference>
<feature type="transmembrane region" description="Helical" evidence="6">
    <location>
        <begin position="93"/>
        <end position="116"/>
    </location>
</feature>
<dbReference type="SMART" id="SM00014">
    <property type="entry name" value="acidPPc"/>
    <property type="match status" value="1"/>
</dbReference>
<feature type="compositionally biased region" description="Polar residues" evidence="5">
    <location>
        <begin position="385"/>
        <end position="396"/>
    </location>
</feature>
<dbReference type="Gene3D" id="1.20.144.10">
    <property type="entry name" value="Phosphatidic acid phosphatase type 2/haloperoxidase"/>
    <property type="match status" value="1"/>
</dbReference>